<feature type="transmembrane region" description="Helical" evidence="1">
    <location>
        <begin position="34"/>
        <end position="54"/>
    </location>
</feature>
<evidence type="ECO:0000256" key="1">
    <source>
        <dbReference type="SAM" id="Phobius"/>
    </source>
</evidence>
<protein>
    <submittedName>
        <fullName evidence="2">Uncharacterized protein</fullName>
    </submittedName>
</protein>
<keyword evidence="1" id="KW-1133">Transmembrane helix</keyword>
<keyword evidence="3" id="KW-1185">Reference proteome</keyword>
<gene>
    <name evidence="2" type="ORF">GGD89_001133</name>
</gene>
<keyword evidence="1" id="KW-0812">Transmembrane</keyword>
<evidence type="ECO:0000313" key="3">
    <source>
        <dbReference type="Proteomes" id="UP000554286"/>
    </source>
</evidence>
<name>A0A7W6RCK9_9PROT</name>
<proteinExistence type="predicted"/>
<accession>A0A7W6RCK9</accession>
<feature type="transmembrane region" description="Helical" evidence="1">
    <location>
        <begin position="6"/>
        <end position="27"/>
    </location>
</feature>
<evidence type="ECO:0000313" key="2">
    <source>
        <dbReference type="EMBL" id="MBB4265514.1"/>
    </source>
</evidence>
<comment type="caution">
    <text evidence="2">The sequence shown here is derived from an EMBL/GenBank/DDBJ whole genome shotgun (WGS) entry which is preliminary data.</text>
</comment>
<dbReference type="AlphaFoldDB" id="A0A7W6RCK9"/>
<organism evidence="2 3">
    <name type="scientific">Roseospira visakhapatnamensis</name>
    <dbReference type="NCBI Taxonomy" id="390880"/>
    <lineage>
        <taxon>Bacteria</taxon>
        <taxon>Pseudomonadati</taxon>
        <taxon>Pseudomonadota</taxon>
        <taxon>Alphaproteobacteria</taxon>
        <taxon>Rhodospirillales</taxon>
        <taxon>Rhodospirillaceae</taxon>
        <taxon>Roseospira</taxon>
    </lineage>
</organism>
<reference evidence="2 3" key="1">
    <citation type="submission" date="2020-08" db="EMBL/GenBank/DDBJ databases">
        <title>Genome sequencing of Purple Non-Sulfur Bacteria from various extreme environments.</title>
        <authorList>
            <person name="Mayer M."/>
        </authorList>
    </citation>
    <scope>NUCLEOTIDE SEQUENCE [LARGE SCALE GENOMIC DNA]</scope>
    <source>
        <strain evidence="2 3">JA131</strain>
    </source>
</reference>
<sequence length="172" mass="18561">MFITLIVSACVAALVAGVILLGFKLVGRKAPKGLLPLAMGVAVIAYVTYARYTWHETMIARLPETLVVIETGRGGTPFEPWTYIWPRVTHFAAVDRATARHHPQVTGMVLVTVMLVAEDEPSRAVPQVVDCRRGRRAPVGGLTLTPETLAADTLPWQSGRSPAALFDAVCEG</sequence>
<dbReference type="EMBL" id="JACIGK010000006">
    <property type="protein sequence ID" value="MBB4265514.1"/>
    <property type="molecule type" value="Genomic_DNA"/>
</dbReference>
<keyword evidence="1" id="KW-0472">Membrane</keyword>
<dbReference type="RefSeq" id="WP_184043130.1">
    <property type="nucleotide sequence ID" value="NZ_JACIGK010000006.1"/>
</dbReference>
<dbReference type="Proteomes" id="UP000554286">
    <property type="component" value="Unassembled WGS sequence"/>
</dbReference>